<gene>
    <name evidence="1" type="ORF">ACFS5M_12545</name>
</gene>
<protein>
    <submittedName>
        <fullName evidence="1">Uncharacterized protein</fullName>
    </submittedName>
</protein>
<comment type="caution">
    <text evidence="1">The sequence shown here is derived from an EMBL/GenBank/DDBJ whole genome shotgun (WGS) entry which is preliminary data.</text>
</comment>
<reference evidence="2" key="1">
    <citation type="journal article" date="2019" name="Int. J. Syst. Evol. Microbiol.">
        <title>The Global Catalogue of Microorganisms (GCM) 10K type strain sequencing project: providing services to taxonomists for standard genome sequencing and annotation.</title>
        <authorList>
            <consortium name="The Broad Institute Genomics Platform"/>
            <consortium name="The Broad Institute Genome Sequencing Center for Infectious Disease"/>
            <person name="Wu L."/>
            <person name="Ma J."/>
        </authorList>
    </citation>
    <scope>NUCLEOTIDE SEQUENCE [LARGE SCALE GENOMIC DNA]</scope>
    <source>
        <strain evidence="2">KCTC 32141</strain>
    </source>
</reference>
<accession>A0ABW5WP19</accession>
<dbReference type="RefSeq" id="WP_183490061.1">
    <property type="nucleotide sequence ID" value="NZ_JBHUOV010000011.1"/>
</dbReference>
<proteinExistence type="predicted"/>
<keyword evidence="2" id="KW-1185">Reference proteome</keyword>
<evidence type="ECO:0000313" key="1">
    <source>
        <dbReference type="EMBL" id="MFD2824503.1"/>
    </source>
</evidence>
<dbReference type="EMBL" id="JBHUOV010000011">
    <property type="protein sequence ID" value="MFD2824503.1"/>
    <property type="molecule type" value="Genomic_DNA"/>
</dbReference>
<organism evidence="1 2">
    <name type="scientific">Lacinutrix iliipiscaria</name>
    <dbReference type="NCBI Taxonomy" id="1230532"/>
    <lineage>
        <taxon>Bacteria</taxon>
        <taxon>Pseudomonadati</taxon>
        <taxon>Bacteroidota</taxon>
        <taxon>Flavobacteriia</taxon>
        <taxon>Flavobacteriales</taxon>
        <taxon>Flavobacteriaceae</taxon>
        <taxon>Lacinutrix</taxon>
    </lineage>
</organism>
<dbReference type="Proteomes" id="UP001597533">
    <property type="component" value="Unassembled WGS sequence"/>
</dbReference>
<sequence length="53" mass="5984">MSKITYIKISGKTEEFILDKKEINCIPAAALKPCVPEDQFSELESCRVCGKMF</sequence>
<evidence type="ECO:0000313" key="2">
    <source>
        <dbReference type="Proteomes" id="UP001597533"/>
    </source>
</evidence>
<name>A0ABW5WP19_9FLAO</name>